<sequence length="284" mass="31731">MNTTPEGPFEFQAAVWVSDLTPQERVVALAYGSSYNWKNQDDSKCGIYRIAAMTGIGKSQVSKYRSSLTEKGWLETTRRFGTSSLTKPTIPAGFSYEDEKGKQDELVQSQNDAEKERRKKATKKDDEIAALKAQLAALQAQKTPAVQEDPQPVAEPQEAVQGSEEMSKEEAQKWLDLDPFEDEEPAKQVVESGPVAEEKVEAPKKTRRTKKAVEKIDPVKQMLEQARAKRSFEDDFVASRIAESDNPVEAQRLYDSEEFEAKYPDKVQRAAQAAFEVMGSLATA</sequence>
<organism evidence="2 3">
    <name type="scientific">Streptomyces lasalocidi</name>
    <name type="common">Streptomyces lasaliensis</name>
    <dbReference type="NCBI Taxonomy" id="324833"/>
    <lineage>
        <taxon>Bacteria</taxon>
        <taxon>Bacillati</taxon>
        <taxon>Actinomycetota</taxon>
        <taxon>Actinomycetes</taxon>
        <taxon>Kitasatosporales</taxon>
        <taxon>Streptomycetaceae</taxon>
        <taxon>Streptomyces</taxon>
    </lineage>
</organism>
<proteinExistence type="predicted"/>
<evidence type="ECO:0000256" key="1">
    <source>
        <dbReference type="SAM" id="MobiDB-lite"/>
    </source>
</evidence>
<protein>
    <recommendedName>
        <fullName evidence="4">Helix-turn-helix domain-containing protein</fullName>
    </recommendedName>
</protein>
<feature type="region of interest" description="Disordered" evidence="1">
    <location>
        <begin position="84"/>
        <end position="126"/>
    </location>
</feature>
<dbReference type="RefSeq" id="WP_137309273.1">
    <property type="nucleotide sequence ID" value="NZ_SZNQ01000001.1"/>
</dbReference>
<comment type="caution">
    <text evidence="2">The sequence shown here is derived from an EMBL/GenBank/DDBJ whole genome shotgun (WGS) entry which is preliminary data.</text>
</comment>
<dbReference type="EMBL" id="SZNQ01000001">
    <property type="protein sequence ID" value="TKT03425.1"/>
    <property type="molecule type" value="Genomic_DNA"/>
</dbReference>
<dbReference type="Proteomes" id="UP000305929">
    <property type="component" value="Unassembled WGS sequence"/>
</dbReference>
<feature type="compositionally biased region" description="Basic and acidic residues" evidence="1">
    <location>
        <begin position="165"/>
        <end position="176"/>
    </location>
</feature>
<reference evidence="2 3" key="1">
    <citation type="submission" date="2019-04" db="EMBL/GenBank/DDBJ databases">
        <title>Streptomyces lasaliensis sp. nov., an Actinomycete isolated from soil which produces the polyether antibiotic lasalocid.</title>
        <authorList>
            <person name="Erwin G."/>
            <person name="Haber C."/>
        </authorList>
    </citation>
    <scope>NUCLEOTIDE SEQUENCE [LARGE SCALE GENOMIC DNA]</scope>
    <source>
        <strain evidence="2 3">X-537</strain>
    </source>
</reference>
<evidence type="ECO:0000313" key="3">
    <source>
        <dbReference type="Proteomes" id="UP000305929"/>
    </source>
</evidence>
<accession>A0A4U5WMK6</accession>
<keyword evidence="3" id="KW-1185">Reference proteome</keyword>
<feature type="region of interest" description="Disordered" evidence="1">
    <location>
        <begin position="139"/>
        <end position="213"/>
    </location>
</feature>
<evidence type="ECO:0008006" key="4">
    <source>
        <dbReference type="Google" id="ProtNLM"/>
    </source>
</evidence>
<name>A0A4U5WMK6_STRLS</name>
<dbReference type="AlphaFoldDB" id="A0A4U5WMK6"/>
<evidence type="ECO:0000313" key="2">
    <source>
        <dbReference type="EMBL" id="TKT03425.1"/>
    </source>
</evidence>
<gene>
    <name evidence="2" type="ORF">E4U91_27245</name>
</gene>